<evidence type="ECO:0000313" key="2">
    <source>
        <dbReference type="EMBL" id="CAK7226157.1"/>
    </source>
</evidence>
<dbReference type="PANTHER" id="PTHR43000">
    <property type="entry name" value="DTDP-D-GLUCOSE 4,6-DEHYDRATASE-RELATED"/>
    <property type="match status" value="1"/>
</dbReference>
<dbReference type="Gene3D" id="3.40.50.720">
    <property type="entry name" value="NAD(P)-binding Rossmann-like Domain"/>
    <property type="match status" value="1"/>
</dbReference>
<keyword evidence="2" id="KW-0560">Oxidoreductase</keyword>
<evidence type="ECO:0000259" key="1">
    <source>
        <dbReference type="Pfam" id="PF01073"/>
    </source>
</evidence>
<dbReference type="SUPFAM" id="SSF51735">
    <property type="entry name" value="NAD(P)-binding Rossmann-fold domains"/>
    <property type="match status" value="1"/>
</dbReference>
<dbReference type="Pfam" id="PF01073">
    <property type="entry name" value="3Beta_HSD"/>
    <property type="match status" value="1"/>
</dbReference>
<protein>
    <submittedName>
        <fullName evidence="2">Erg26, C-3 sterol dehydrogenase</fullName>
        <ecNumber evidence="2">1.1.1.170</ecNumber>
    </submittedName>
</protein>
<sequence>MAQQTLPQTTAGGSLVVGGCGFLGYHIVQHLLRDAAFSPVHVLDIEITKNLVDGVTYTQGGITDKDDMNAILQRHRPRIVFHMASPLASLPSSRHKEFFETNVEGTQVLLDASKTAGVKAFVYTSTVDVYAGPPHSSLGEDAPLWTDVPKKSAKMSEYCRTKAIADGIVRLANSPSFQTVVLRPGHVYGERHTQGLYEMLEAAKGAKPLVQLRTDALMEVASADNVAAGHVLAAKALLAGDGRVAGEAFNLSDGAPVPFWHHVRVIWTVARGKEAVKNVWTLSPWVMKSVVAVAELLFWALSLGKATPPTELTSASLSYCVEDHSYSTSKAQQLLGFAPVANHDEVLAESVRWELRRRGQPVMG</sequence>
<keyword evidence="3" id="KW-1185">Reference proteome</keyword>
<dbReference type="InterPro" id="IPR036291">
    <property type="entry name" value="NAD(P)-bd_dom_sf"/>
</dbReference>
<organism evidence="2 3">
    <name type="scientific">Sporothrix eucalyptigena</name>
    <dbReference type="NCBI Taxonomy" id="1812306"/>
    <lineage>
        <taxon>Eukaryota</taxon>
        <taxon>Fungi</taxon>
        <taxon>Dikarya</taxon>
        <taxon>Ascomycota</taxon>
        <taxon>Pezizomycotina</taxon>
        <taxon>Sordariomycetes</taxon>
        <taxon>Sordariomycetidae</taxon>
        <taxon>Ophiostomatales</taxon>
        <taxon>Ophiostomataceae</taxon>
        <taxon>Sporothrix</taxon>
    </lineage>
</organism>
<name>A0ABP0C3D1_9PEZI</name>
<proteinExistence type="predicted"/>
<comment type="caution">
    <text evidence="2">The sequence shown here is derived from an EMBL/GenBank/DDBJ whole genome shotgun (WGS) entry which is preliminary data.</text>
</comment>
<accession>A0ABP0C3D1</accession>
<gene>
    <name evidence="2" type="primary">ERG26_2</name>
    <name evidence="2" type="ORF">SEUCBS140593_006146</name>
</gene>
<dbReference type="InterPro" id="IPR002225">
    <property type="entry name" value="3Beta_OHSteriod_DH/Estase"/>
</dbReference>
<dbReference type="EC" id="1.1.1.170" evidence="2"/>
<evidence type="ECO:0000313" key="3">
    <source>
        <dbReference type="Proteomes" id="UP001642482"/>
    </source>
</evidence>
<dbReference type="EMBL" id="CAWUHD010000064">
    <property type="protein sequence ID" value="CAK7226157.1"/>
    <property type="molecule type" value="Genomic_DNA"/>
</dbReference>
<feature type="domain" description="3-beta hydroxysteroid dehydrogenase/isomerase" evidence="1">
    <location>
        <begin position="15"/>
        <end position="268"/>
    </location>
</feature>
<dbReference type="Proteomes" id="UP001642482">
    <property type="component" value="Unassembled WGS sequence"/>
</dbReference>
<dbReference type="GO" id="GO:0000252">
    <property type="term" value="F:3-beta-hydroxysteroid dehydrogenase [NAD(P)+]/C4-decarboxylase activity"/>
    <property type="evidence" value="ECO:0007669"/>
    <property type="project" value="UniProtKB-EC"/>
</dbReference>
<reference evidence="2 3" key="1">
    <citation type="submission" date="2024-01" db="EMBL/GenBank/DDBJ databases">
        <authorList>
            <person name="Allen C."/>
            <person name="Tagirdzhanova G."/>
        </authorList>
    </citation>
    <scope>NUCLEOTIDE SEQUENCE [LARGE SCALE GENOMIC DNA]</scope>
</reference>